<sequence length="285" mass="32436">MNLLDFTYWTQLNESTRVYYAFEIPKGISDDLDKAFRKELTDLLDEHSELFNYTLDELYSGTISISFEQDEDEISSSIFGESTPFKIPIISPVSRTYSNGSFHYITSDILSDAARVVLRGSIINKSQEKTSITLISDPGKRDELIDRIALRLLRIPNSPPKPSYHDYYEVFSKSKDTHQPAIDILTKKLQTYLKYVSIVDILNLYLVSESSPNLEEISRSIQSTLSNINSIGIDEVLTFQKKLLSQANKNRLEKDLTTAALIETFRRTLKEVGTPLEISKALNSI</sequence>
<accession>A0A6J5PZI8</accession>
<gene>
    <name evidence="2" type="ORF">UFOVP1247_22</name>
    <name evidence="1" type="ORF">UFOVP970_62</name>
</gene>
<reference evidence="1" key="1">
    <citation type="submission" date="2020-05" db="EMBL/GenBank/DDBJ databases">
        <authorList>
            <person name="Chiriac C."/>
            <person name="Salcher M."/>
            <person name="Ghai R."/>
            <person name="Kavagutti S V."/>
        </authorList>
    </citation>
    <scope>NUCLEOTIDE SEQUENCE</scope>
</reference>
<organism evidence="1">
    <name type="scientific">uncultured Caudovirales phage</name>
    <dbReference type="NCBI Taxonomy" id="2100421"/>
    <lineage>
        <taxon>Viruses</taxon>
        <taxon>Duplodnaviria</taxon>
        <taxon>Heunggongvirae</taxon>
        <taxon>Uroviricota</taxon>
        <taxon>Caudoviricetes</taxon>
        <taxon>Peduoviridae</taxon>
        <taxon>Maltschvirus</taxon>
        <taxon>Maltschvirus maltsch</taxon>
    </lineage>
</organism>
<name>A0A6J5PZI8_9CAUD</name>
<evidence type="ECO:0000313" key="2">
    <source>
        <dbReference type="EMBL" id="CAB4193114.1"/>
    </source>
</evidence>
<dbReference type="EMBL" id="LR797195">
    <property type="protein sequence ID" value="CAB4193114.1"/>
    <property type="molecule type" value="Genomic_DNA"/>
</dbReference>
<proteinExistence type="predicted"/>
<protein>
    <submittedName>
        <fullName evidence="1">Uncharacterized protein</fullName>
    </submittedName>
</protein>
<evidence type="ECO:0000313" key="1">
    <source>
        <dbReference type="EMBL" id="CAB4174615.1"/>
    </source>
</evidence>
<dbReference type="EMBL" id="LR796916">
    <property type="protein sequence ID" value="CAB4174615.1"/>
    <property type="molecule type" value="Genomic_DNA"/>
</dbReference>